<protein>
    <recommendedName>
        <fullName evidence="4">Secreted protein</fullName>
    </recommendedName>
</protein>
<dbReference type="AlphaFoldDB" id="A0A8T3BEL7"/>
<feature type="signal peptide" evidence="1">
    <location>
        <begin position="1"/>
        <end position="15"/>
    </location>
</feature>
<dbReference type="EMBL" id="JAGYWB010000009">
    <property type="protein sequence ID" value="KAI0511466.1"/>
    <property type="molecule type" value="Genomic_DNA"/>
</dbReference>
<evidence type="ECO:0000313" key="3">
    <source>
        <dbReference type="Proteomes" id="UP000829196"/>
    </source>
</evidence>
<gene>
    <name evidence="2" type="ORF">KFK09_012096</name>
</gene>
<evidence type="ECO:0008006" key="4">
    <source>
        <dbReference type="Google" id="ProtNLM"/>
    </source>
</evidence>
<comment type="caution">
    <text evidence="2">The sequence shown here is derived from an EMBL/GenBank/DDBJ whole genome shotgun (WGS) entry which is preliminary data.</text>
</comment>
<sequence>MVCLVCFLGVRVVPSAHWSHSHCGTFGMRPHPLIALRLRHQALPLQLCSARCQSDESITCLHQSEGPTTLT</sequence>
<evidence type="ECO:0000313" key="2">
    <source>
        <dbReference type="EMBL" id="KAI0511466.1"/>
    </source>
</evidence>
<keyword evidence="3" id="KW-1185">Reference proteome</keyword>
<keyword evidence="1" id="KW-0732">Signal</keyword>
<accession>A0A8T3BEL7</accession>
<feature type="chain" id="PRO_5035738766" description="Secreted protein" evidence="1">
    <location>
        <begin position="16"/>
        <end position="71"/>
    </location>
</feature>
<reference evidence="2" key="1">
    <citation type="journal article" date="2022" name="Front. Genet.">
        <title>Chromosome-Scale Assembly of the Dendrobium nobile Genome Provides Insights Into the Molecular Mechanism of the Biosynthesis of the Medicinal Active Ingredient of Dendrobium.</title>
        <authorList>
            <person name="Xu Q."/>
            <person name="Niu S.-C."/>
            <person name="Li K.-L."/>
            <person name="Zheng P.-J."/>
            <person name="Zhang X.-J."/>
            <person name="Jia Y."/>
            <person name="Liu Y."/>
            <person name="Niu Y.-X."/>
            <person name="Yu L.-H."/>
            <person name="Chen D.-F."/>
            <person name="Zhang G.-Q."/>
        </authorList>
    </citation>
    <scope>NUCLEOTIDE SEQUENCE</scope>
    <source>
        <tissue evidence="2">Leaf</tissue>
    </source>
</reference>
<proteinExistence type="predicted"/>
<dbReference type="Proteomes" id="UP000829196">
    <property type="component" value="Unassembled WGS sequence"/>
</dbReference>
<name>A0A8T3BEL7_DENNO</name>
<evidence type="ECO:0000256" key="1">
    <source>
        <dbReference type="SAM" id="SignalP"/>
    </source>
</evidence>
<organism evidence="2 3">
    <name type="scientific">Dendrobium nobile</name>
    <name type="common">Orchid</name>
    <dbReference type="NCBI Taxonomy" id="94219"/>
    <lineage>
        <taxon>Eukaryota</taxon>
        <taxon>Viridiplantae</taxon>
        <taxon>Streptophyta</taxon>
        <taxon>Embryophyta</taxon>
        <taxon>Tracheophyta</taxon>
        <taxon>Spermatophyta</taxon>
        <taxon>Magnoliopsida</taxon>
        <taxon>Liliopsida</taxon>
        <taxon>Asparagales</taxon>
        <taxon>Orchidaceae</taxon>
        <taxon>Epidendroideae</taxon>
        <taxon>Malaxideae</taxon>
        <taxon>Dendrobiinae</taxon>
        <taxon>Dendrobium</taxon>
    </lineage>
</organism>